<accession>A0A6G0X7E8</accession>
<dbReference type="InterPro" id="IPR036526">
    <property type="entry name" value="C-N_Hydrolase_sf"/>
</dbReference>
<dbReference type="GO" id="GO:0008418">
    <property type="term" value="F:protein-N-terminal asparagine amidohydrolase activity"/>
    <property type="evidence" value="ECO:0007669"/>
    <property type="project" value="InterPro"/>
</dbReference>
<dbReference type="GO" id="GO:0030163">
    <property type="term" value="P:protein catabolic process"/>
    <property type="evidence" value="ECO:0007669"/>
    <property type="project" value="TreeGrafter"/>
</dbReference>
<dbReference type="Pfam" id="PF00795">
    <property type="entry name" value="CN_hydrolase"/>
    <property type="match status" value="1"/>
</dbReference>
<dbReference type="Gene3D" id="3.60.110.10">
    <property type="entry name" value="Carbon-nitrogen hydrolase"/>
    <property type="match status" value="1"/>
</dbReference>
<evidence type="ECO:0000313" key="2">
    <source>
        <dbReference type="EMBL" id="KAF0735823.1"/>
    </source>
</evidence>
<gene>
    <name evidence="2" type="ORF">Ae201684_007827</name>
</gene>
<dbReference type="InterPro" id="IPR039703">
    <property type="entry name" value="Nta1"/>
</dbReference>
<dbReference type="Proteomes" id="UP000481153">
    <property type="component" value="Unassembled WGS sequence"/>
</dbReference>
<feature type="domain" description="CN hydrolase" evidence="1">
    <location>
        <begin position="11"/>
        <end position="283"/>
    </location>
</feature>
<proteinExistence type="predicted"/>
<organism evidence="2 3">
    <name type="scientific">Aphanomyces euteiches</name>
    <dbReference type="NCBI Taxonomy" id="100861"/>
    <lineage>
        <taxon>Eukaryota</taxon>
        <taxon>Sar</taxon>
        <taxon>Stramenopiles</taxon>
        <taxon>Oomycota</taxon>
        <taxon>Saprolegniomycetes</taxon>
        <taxon>Saprolegniales</taxon>
        <taxon>Verrucalvaceae</taxon>
        <taxon>Aphanomyces</taxon>
    </lineage>
</organism>
<dbReference type="SUPFAM" id="SSF56317">
    <property type="entry name" value="Carbon-nitrogen hydrolase"/>
    <property type="match status" value="1"/>
</dbReference>
<dbReference type="PROSITE" id="PS50263">
    <property type="entry name" value="CN_HYDROLASE"/>
    <property type="match status" value="1"/>
</dbReference>
<reference evidence="2 3" key="1">
    <citation type="submission" date="2019-07" db="EMBL/GenBank/DDBJ databases">
        <title>Genomics analysis of Aphanomyces spp. identifies a new class of oomycete effector associated with host adaptation.</title>
        <authorList>
            <person name="Gaulin E."/>
        </authorList>
    </citation>
    <scope>NUCLEOTIDE SEQUENCE [LARGE SCALE GENOMIC DNA]</scope>
    <source>
        <strain evidence="2 3">ATCC 201684</strain>
    </source>
</reference>
<dbReference type="EMBL" id="VJMJ01000093">
    <property type="protein sequence ID" value="KAF0735823.1"/>
    <property type="molecule type" value="Genomic_DNA"/>
</dbReference>
<name>A0A6G0X7E8_9STRA</name>
<evidence type="ECO:0000313" key="3">
    <source>
        <dbReference type="Proteomes" id="UP000481153"/>
    </source>
</evidence>
<dbReference type="AlphaFoldDB" id="A0A6G0X7E8"/>
<protein>
    <recommendedName>
        <fullName evidence="1">CN hydrolase domain-containing protein</fullName>
    </recommendedName>
</protein>
<dbReference type="VEuPathDB" id="FungiDB:AeMF1_005355"/>
<dbReference type="InterPro" id="IPR003010">
    <property type="entry name" value="C-N_Hydrolase"/>
</dbReference>
<keyword evidence="3" id="KW-1185">Reference proteome</keyword>
<comment type="caution">
    <text evidence="2">The sequence shown here is derived from an EMBL/GenBank/DDBJ whole genome shotgun (WGS) entry which is preliminary data.</text>
</comment>
<dbReference type="PANTHER" id="PTHR11750">
    <property type="entry name" value="PROTEIN N-TERMINAL AMIDASE"/>
    <property type="match status" value="1"/>
</dbReference>
<dbReference type="GO" id="GO:0070773">
    <property type="term" value="F:protein-N-terminal glutamine amidohydrolase activity"/>
    <property type="evidence" value="ECO:0007669"/>
    <property type="project" value="InterPro"/>
</dbReference>
<sequence length="283" mass="31214">MATTTAATRTIKVAIVQYEPQLMERQRNMDAVASMLQSLSATDGLDILMLSEMAFTGYCFRDRAEVEPLAEFPSNGATFTWCQHQARRLQCLVACGYVEKTDSVADGSPLFNAMMVVGPDGALVYNYRKTNLYETDKSWATPGAGFGDWFCPWLNVHLSFGICMDINPHNFEAAYDAYEFATSVVAAQSSLILFSSAWTDHNPGETNPTAMPTMQYWANRLKPVIDVANDTNRACYFICSNRTGIERGTAFVGGSCILSLREPSIVVAANRFDQVVLVSTLPL</sequence>
<evidence type="ECO:0000259" key="1">
    <source>
        <dbReference type="PROSITE" id="PS50263"/>
    </source>
</evidence>
<dbReference type="PANTHER" id="PTHR11750:SF26">
    <property type="entry name" value="PROTEIN N-TERMINAL AMIDASE"/>
    <property type="match status" value="1"/>
</dbReference>